<evidence type="ECO:0000313" key="2">
    <source>
        <dbReference type="Proteomes" id="UP000287651"/>
    </source>
</evidence>
<dbReference type="EMBL" id="AMZH03006378">
    <property type="protein sequence ID" value="RRT63974.1"/>
    <property type="molecule type" value="Genomic_DNA"/>
</dbReference>
<dbReference type="AlphaFoldDB" id="A0A426ZJ85"/>
<protein>
    <submittedName>
        <fullName evidence="1">Uncharacterized protein</fullName>
    </submittedName>
</protein>
<feature type="non-terminal residue" evidence="1">
    <location>
        <position position="1"/>
    </location>
</feature>
<dbReference type="Proteomes" id="UP000287651">
    <property type="component" value="Unassembled WGS sequence"/>
</dbReference>
<comment type="caution">
    <text evidence="1">The sequence shown here is derived from an EMBL/GenBank/DDBJ whole genome shotgun (WGS) entry which is preliminary data.</text>
</comment>
<gene>
    <name evidence="1" type="ORF">B296_00035459</name>
</gene>
<name>A0A426ZJ85_ENSVE</name>
<organism evidence="1 2">
    <name type="scientific">Ensete ventricosum</name>
    <name type="common">Abyssinian banana</name>
    <name type="synonym">Musa ensete</name>
    <dbReference type="NCBI Taxonomy" id="4639"/>
    <lineage>
        <taxon>Eukaryota</taxon>
        <taxon>Viridiplantae</taxon>
        <taxon>Streptophyta</taxon>
        <taxon>Embryophyta</taxon>
        <taxon>Tracheophyta</taxon>
        <taxon>Spermatophyta</taxon>
        <taxon>Magnoliopsida</taxon>
        <taxon>Liliopsida</taxon>
        <taxon>Zingiberales</taxon>
        <taxon>Musaceae</taxon>
        <taxon>Ensete</taxon>
    </lineage>
</organism>
<sequence>EFQSIFRLSSRKFKIQAIPNIFAHRKSYELSFVKKCDDYKFGAKSPAKSNFNRFFILHLEN</sequence>
<evidence type="ECO:0000313" key="1">
    <source>
        <dbReference type="EMBL" id="RRT63974.1"/>
    </source>
</evidence>
<accession>A0A426ZJ85</accession>
<reference evidence="1 2" key="1">
    <citation type="journal article" date="2014" name="Agronomy (Basel)">
        <title>A Draft Genome Sequence for Ensete ventricosum, the Drought-Tolerant Tree Against Hunger.</title>
        <authorList>
            <person name="Harrison J."/>
            <person name="Moore K.A."/>
            <person name="Paszkiewicz K."/>
            <person name="Jones T."/>
            <person name="Grant M."/>
            <person name="Ambacheew D."/>
            <person name="Muzemil S."/>
            <person name="Studholme D.J."/>
        </authorList>
    </citation>
    <scope>NUCLEOTIDE SEQUENCE [LARGE SCALE GENOMIC DNA]</scope>
</reference>
<proteinExistence type="predicted"/>